<dbReference type="SUPFAM" id="SSF53335">
    <property type="entry name" value="S-adenosyl-L-methionine-dependent methyltransferases"/>
    <property type="match status" value="1"/>
</dbReference>
<dbReference type="InterPro" id="IPR029063">
    <property type="entry name" value="SAM-dependent_MTases_sf"/>
</dbReference>
<reference evidence="1" key="1">
    <citation type="submission" date="2018-05" db="EMBL/GenBank/DDBJ databases">
        <authorList>
            <person name="Lanie J.A."/>
            <person name="Ng W.-L."/>
            <person name="Kazmierczak K.M."/>
            <person name="Andrzejewski T.M."/>
            <person name="Davidsen T.M."/>
            <person name="Wayne K.J."/>
            <person name="Tettelin H."/>
            <person name="Glass J.I."/>
            <person name="Rusch D."/>
            <person name="Podicherti R."/>
            <person name="Tsui H.-C.T."/>
            <person name="Winkler M.E."/>
        </authorList>
    </citation>
    <scope>NUCLEOTIDE SEQUENCE</scope>
</reference>
<dbReference type="EMBL" id="UINC01092003">
    <property type="protein sequence ID" value="SVC45222.1"/>
    <property type="molecule type" value="Genomic_DNA"/>
</dbReference>
<feature type="non-terminal residue" evidence="1">
    <location>
        <position position="1"/>
    </location>
</feature>
<name>A0A382MCQ6_9ZZZZ</name>
<evidence type="ECO:0008006" key="2">
    <source>
        <dbReference type="Google" id="ProtNLM"/>
    </source>
</evidence>
<accession>A0A382MCQ6</accession>
<evidence type="ECO:0000313" key="1">
    <source>
        <dbReference type="EMBL" id="SVC45222.1"/>
    </source>
</evidence>
<organism evidence="1">
    <name type="scientific">marine metagenome</name>
    <dbReference type="NCBI Taxonomy" id="408172"/>
    <lineage>
        <taxon>unclassified sequences</taxon>
        <taxon>metagenomes</taxon>
        <taxon>ecological metagenomes</taxon>
    </lineage>
</organism>
<dbReference type="AlphaFoldDB" id="A0A382MCQ6"/>
<gene>
    <name evidence="1" type="ORF">METZ01_LOCUS298076</name>
</gene>
<protein>
    <recommendedName>
        <fullName evidence="2">Methyltransferase type 11 domain-containing protein</fullName>
    </recommendedName>
</protein>
<sequence>ISQAALHWCDEMSDKLGVEVKTLEADLLAFDFGNEVWDLATNLYFYEPSIFQGLKQAIRPGGHILFQTYSKAQKKFEKGPNNDAFLVHPKELKDEFKDWDLLYFEETEYTDKQNKNESVIQMLAQKPKV</sequence>
<proteinExistence type="predicted"/>
<dbReference type="Gene3D" id="3.40.50.150">
    <property type="entry name" value="Vaccinia Virus protein VP39"/>
    <property type="match status" value="1"/>
</dbReference>